<evidence type="ECO:0000313" key="2">
    <source>
        <dbReference type="Proteomes" id="UP000499080"/>
    </source>
</evidence>
<keyword evidence="2" id="KW-1185">Reference proteome</keyword>
<sequence length="268" mass="30496">MKMIDGIQTHLCPLHGIKCSNSKECDCNQLCENGDQYVVYRVLPGDRIYVLDRLLTPGAYCLPKGVGTCNQQTSDHIFSLSGWSCVPKNKTIYSNDKMMACQHPDFKDNESNVLWDYKKNTPVNHDEVEDYYETMGKSGMLRYRCRCDGKDGLDKPLVNIVPFVCATDHCLKDIVNPLPSMGWDGSVCQCGPFFHENDKDETSPCLTEKTRIENGKMIVRVECMNDNSYIAQPFYCPNREGALSFTIPFTLDNDTGSFLKKHKDFYEN</sequence>
<dbReference type="Proteomes" id="UP000499080">
    <property type="component" value="Unassembled WGS sequence"/>
</dbReference>
<dbReference type="Pfam" id="PF04631">
    <property type="entry name" value="PIF2"/>
    <property type="match status" value="1"/>
</dbReference>
<accession>A0A4Y2GJA8</accession>
<name>A0A4Y2GJA8_ARAVE</name>
<dbReference type="OrthoDB" id="6410511at2759"/>
<protein>
    <submittedName>
        <fullName evidence="1">Uncharacterized protein</fullName>
    </submittedName>
</protein>
<organism evidence="1 2">
    <name type="scientific">Araneus ventricosus</name>
    <name type="common">Orbweaver spider</name>
    <name type="synonym">Epeira ventricosa</name>
    <dbReference type="NCBI Taxonomy" id="182803"/>
    <lineage>
        <taxon>Eukaryota</taxon>
        <taxon>Metazoa</taxon>
        <taxon>Ecdysozoa</taxon>
        <taxon>Arthropoda</taxon>
        <taxon>Chelicerata</taxon>
        <taxon>Arachnida</taxon>
        <taxon>Araneae</taxon>
        <taxon>Araneomorphae</taxon>
        <taxon>Entelegynae</taxon>
        <taxon>Araneoidea</taxon>
        <taxon>Araneidae</taxon>
        <taxon>Araneus</taxon>
    </lineage>
</organism>
<evidence type="ECO:0000313" key="1">
    <source>
        <dbReference type="EMBL" id="GBM53922.1"/>
    </source>
</evidence>
<dbReference type="InterPro" id="IPR006725">
    <property type="entry name" value="PIF2"/>
</dbReference>
<dbReference type="EMBL" id="BGPR01001437">
    <property type="protein sequence ID" value="GBM53922.1"/>
    <property type="molecule type" value="Genomic_DNA"/>
</dbReference>
<comment type="caution">
    <text evidence="1">The sequence shown here is derived from an EMBL/GenBank/DDBJ whole genome shotgun (WGS) entry which is preliminary data.</text>
</comment>
<reference evidence="1 2" key="1">
    <citation type="journal article" date="2019" name="Sci. Rep.">
        <title>Orb-weaving spider Araneus ventricosus genome elucidates the spidroin gene catalogue.</title>
        <authorList>
            <person name="Kono N."/>
            <person name="Nakamura H."/>
            <person name="Ohtoshi R."/>
            <person name="Moran D.A.P."/>
            <person name="Shinohara A."/>
            <person name="Yoshida Y."/>
            <person name="Fujiwara M."/>
            <person name="Mori M."/>
            <person name="Tomita M."/>
            <person name="Arakawa K."/>
        </authorList>
    </citation>
    <scope>NUCLEOTIDE SEQUENCE [LARGE SCALE GENOMIC DNA]</scope>
</reference>
<proteinExistence type="predicted"/>
<dbReference type="AlphaFoldDB" id="A0A4Y2GJA8"/>
<gene>
    <name evidence="1" type="ORF">AVEN_64844_1</name>
</gene>